<evidence type="ECO:0000259" key="9">
    <source>
        <dbReference type="PROSITE" id="PS50850"/>
    </source>
</evidence>
<keyword evidence="3" id="KW-0813">Transport</keyword>
<protein>
    <submittedName>
        <fullName evidence="10 12">General substrate transporter</fullName>
    </submittedName>
</protein>
<dbReference type="PANTHER" id="PTHR23503:SF8">
    <property type="entry name" value="FACILITATED GLUCOSE TRANSPORTER PROTEIN 1"/>
    <property type="match status" value="1"/>
</dbReference>
<feature type="transmembrane region" description="Helical" evidence="8">
    <location>
        <begin position="104"/>
        <end position="123"/>
    </location>
</feature>
<evidence type="ECO:0000313" key="10">
    <source>
        <dbReference type="EMBL" id="KAF1814968.1"/>
    </source>
</evidence>
<dbReference type="PROSITE" id="PS50850">
    <property type="entry name" value="MFS"/>
    <property type="match status" value="1"/>
</dbReference>
<evidence type="ECO:0000313" key="11">
    <source>
        <dbReference type="Proteomes" id="UP000504638"/>
    </source>
</evidence>
<dbReference type="PROSITE" id="PS00217">
    <property type="entry name" value="SUGAR_TRANSPORT_2"/>
    <property type="match status" value="1"/>
</dbReference>
<feature type="transmembrane region" description="Helical" evidence="8">
    <location>
        <begin position="454"/>
        <end position="473"/>
    </location>
</feature>
<evidence type="ECO:0000256" key="2">
    <source>
        <dbReference type="ARBA" id="ARBA00010992"/>
    </source>
</evidence>
<dbReference type="InterPro" id="IPR045263">
    <property type="entry name" value="GLUT"/>
</dbReference>
<feature type="region of interest" description="Disordered" evidence="7">
    <location>
        <begin position="258"/>
        <end position="279"/>
    </location>
</feature>
<evidence type="ECO:0000313" key="12">
    <source>
        <dbReference type="RefSeq" id="XP_033536599.1"/>
    </source>
</evidence>
<evidence type="ECO:0000256" key="8">
    <source>
        <dbReference type="SAM" id="Phobius"/>
    </source>
</evidence>
<evidence type="ECO:0000256" key="4">
    <source>
        <dbReference type="ARBA" id="ARBA00022692"/>
    </source>
</evidence>
<dbReference type="GeneID" id="54419476"/>
<keyword evidence="6 8" id="KW-0472">Membrane</keyword>
<evidence type="ECO:0000256" key="1">
    <source>
        <dbReference type="ARBA" id="ARBA00004141"/>
    </source>
</evidence>
<dbReference type="InterPro" id="IPR003663">
    <property type="entry name" value="Sugar/inositol_transpt"/>
</dbReference>
<feature type="transmembrane region" description="Helical" evidence="8">
    <location>
        <begin position="423"/>
        <end position="442"/>
    </location>
</feature>
<feature type="transmembrane region" description="Helical" evidence="8">
    <location>
        <begin position="332"/>
        <end position="353"/>
    </location>
</feature>
<feature type="transmembrane region" description="Helical" evidence="8">
    <location>
        <begin position="296"/>
        <end position="320"/>
    </location>
</feature>
<evidence type="ECO:0000256" key="7">
    <source>
        <dbReference type="SAM" id="MobiDB-lite"/>
    </source>
</evidence>
<dbReference type="PANTHER" id="PTHR23503">
    <property type="entry name" value="SOLUTE CARRIER FAMILY 2"/>
    <property type="match status" value="1"/>
</dbReference>
<sequence length="495" mass="52605">MDPRTWFRDLTPYLLFLIFVSTLGPFLFGYHLTELNTPLDVITCKRKSLLGPDAVSSSTLPQCIPMTAEELGVVSSMFTLGGFLGALVAGTVSTSHGRMHAMRLAVPFSILGPIFAALAPNIATMAIGRFISGLGSGAAMVSVPIYISELSPPAEKGFFGAFTQVMVNVGIFLAQLLGYFLAFGQMWRIVLAAAGLVGVGQLVGLMFSDESPKWIAANVEGGGPKARKILRRVRGERFDIDGEFNSWGIAAGEDDEEQESLLNSPDQQHLPSNKSQSGQGHLGMLQALASPQTRKAVIAVIMVMLAQQLCGINSIIMYGVSLLSSLLSSSSALLNLAVSALNIIVTAACAPLVDKLGRKPCLLGSIFGMGISSLALAFSIGYNIKVLSAVAVILFVCSFAVGLGPVPFILASELAVHEAVGATQSWALASNWIATFVVAQFFPVVNKALGEGRVYFIFAAFAAGFFLLVLTFVPETKGKKSAEEVWGHESERRDD</sequence>
<dbReference type="Proteomes" id="UP000504638">
    <property type="component" value="Unplaced"/>
</dbReference>
<evidence type="ECO:0000256" key="6">
    <source>
        <dbReference type="ARBA" id="ARBA00023136"/>
    </source>
</evidence>
<gene>
    <name evidence="10 12" type="ORF">P152DRAFT_456009</name>
</gene>
<dbReference type="EMBL" id="ML975152">
    <property type="protein sequence ID" value="KAF1814968.1"/>
    <property type="molecule type" value="Genomic_DNA"/>
</dbReference>
<proteinExistence type="inferred from homology"/>
<dbReference type="RefSeq" id="XP_033536599.1">
    <property type="nucleotide sequence ID" value="XM_033678906.1"/>
</dbReference>
<dbReference type="GO" id="GO:0015149">
    <property type="term" value="F:hexose transmembrane transporter activity"/>
    <property type="evidence" value="ECO:0007669"/>
    <property type="project" value="TreeGrafter"/>
</dbReference>
<keyword evidence="5 8" id="KW-1133">Transmembrane helix</keyword>
<feature type="compositionally biased region" description="Polar residues" evidence="7">
    <location>
        <begin position="260"/>
        <end position="279"/>
    </location>
</feature>
<organism evidence="10">
    <name type="scientific">Eremomyces bilateralis CBS 781.70</name>
    <dbReference type="NCBI Taxonomy" id="1392243"/>
    <lineage>
        <taxon>Eukaryota</taxon>
        <taxon>Fungi</taxon>
        <taxon>Dikarya</taxon>
        <taxon>Ascomycota</taxon>
        <taxon>Pezizomycotina</taxon>
        <taxon>Dothideomycetes</taxon>
        <taxon>Dothideomycetes incertae sedis</taxon>
        <taxon>Eremomycetales</taxon>
        <taxon>Eremomycetaceae</taxon>
        <taxon>Eremomyces</taxon>
    </lineage>
</organism>
<reference evidence="12" key="3">
    <citation type="submission" date="2025-04" db="UniProtKB">
        <authorList>
            <consortium name="RefSeq"/>
        </authorList>
    </citation>
    <scope>IDENTIFICATION</scope>
    <source>
        <strain evidence="12">CBS 781.70</strain>
    </source>
</reference>
<dbReference type="PRINTS" id="PR00171">
    <property type="entry name" value="SUGRTRNSPORT"/>
</dbReference>
<accession>A0A6G1GA62</accession>
<feature type="transmembrane region" description="Helical" evidence="8">
    <location>
        <begin position="71"/>
        <end position="92"/>
    </location>
</feature>
<feature type="transmembrane region" description="Helical" evidence="8">
    <location>
        <begin position="187"/>
        <end position="207"/>
    </location>
</feature>
<dbReference type="Pfam" id="PF00083">
    <property type="entry name" value="Sugar_tr"/>
    <property type="match status" value="1"/>
</dbReference>
<keyword evidence="4 8" id="KW-0812">Transmembrane</keyword>
<feature type="domain" description="Major facilitator superfamily (MFS) profile" evidence="9">
    <location>
        <begin position="17"/>
        <end position="477"/>
    </location>
</feature>
<name>A0A6G1GA62_9PEZI</name>
<feature type="transmembrane region" description="Helical" evidence="8">
    <location>
        <begin position="12"/>
        <end position="32"/>
    </location>
</feature>
<reference evidence="10 12" key="1">
    <citation type="submission" date="2020-01" db="EMBL/GenBank/DDBJ databases">
        <authorList>
            <consortium name="DOE Joint Genome Institute"/>
            <person name="Haridas S."/>
            <person name="Albert R."/>
            <person name="Binder M."/>
            <person name="Bloem J."/>
            <person name="Labutti K."/>
            <person name="Salamov A."/>
            <person name="Andreopoulos B."/>
            <person name="Baker S.E."/>
            <person name="Barry K."/>
            <person name="Bills G."/>
            <person name="Bluhm B.H."/>
            <person name="Cannon C."/>
            <person name="Castanera R."/>
            <person name="Culley D.E."/>
            <person name="Daum C."/>
            <person name="Ezra D."/>
            <person name="Gonzalez J.B."/>
            <person name="Henrissat B."/>
            <person name="Kuo A."/>
            <person name="Liang C."/>
            <person name="Lipzen A."/>
            <person name="Lutzoni F."/>
            <person name="Magnuson J."/>
            <person name="Mondo S."/>
            <person name="Nolan M."/>
            <person name="Ohm R."/>
            <person name="Pangilinan J."/>
            <person name="Park H.-J."/>
            <person name="Ramirez L."/>
            <person name="Alfaro M."/>
            <person name="Sun H."/>
            <person name="Tritt A."/>
            <person name="Yoshinaga Y."/>
            <person name="Zwiers L.-H."/>
            <person name="Turgeon B.G."/>
            <person name="Goodwin S.B."/>
            <person name="Spatafora J.W."/>
            <person name="Crous P.W."/>
            <person name="Grigoriev I.V."/>
        </authorList>
    </citation>
    <scope>NUCLEOTIDE SEQUENCE</scope>
    <source>
        <strain evidence="10 12">CBS 781.70</strain>
    </source>
</reference>
<reference evidence="12" key="2">
    <citation type="submission" date="2020-04" db="EMBL/GenBank/DDBJ databases">
        <authorList>
            <consortium name="NCBI Genome Project"/>
        </authorList>
    </citation>
    <scope>NUCLEOTIDE SEQUENCE</scope>
    <source>
        <strain evidence="12">CBS 781.70</strain>
    </source>
</reference>
<keyword evidence="11" id="KW-1185">Reference proteome</keyword>
<evidence type="ECO:0000256" key="3">
    <source>
        <dbReference type="ARBA" id="ARBA00022448"/>
    </source>
</evidence>
<dbReference type="SUPFAM" id="SSF103473">
    <property type="entry name" value="MFS general substrate transporter"/>
    <property type="match status" value="1"/>
</dbReference>
<feature type="transmembrane region" description="Helical" evidence="8">
    <location>
        <begin position="159"/>
        <end position="181"/>
    </location>
</feature>
<dbReference type="InterPro" id="IPR005828">
    <property type="entry name" value="MFS_sugar_transport-like"/>
</dbReference>
<dbReference type="OrthoDB" id="4540492at2759"/>
<comment type="similarity">
    <text evidence="2">Belongs to the major facilitator superfamily. Sugar transporter (TC 2.A.1.1) family.</text>
</comment>
<dbReference type="InterPro" id="IPR020846">
    <property type="entry name" value="MFS_dom"/>
</dbReference>
<feature type="transmembrane region" description="Helical" evidence="8">
    <location>
        <begin position="360"/>
        <end position="380"/>
    </location>
</feature>
<feature type="transmembrane region" description="Helical" evidence="8">
    <location>
        <begin position="386"/>
        <end position="411"/>
    </location>
</feature>
<dbReference type="InterPro" id="IPR036259">
    <property type="entry name" value="MFS_trans_sf"/>
</dbReference>
<dbReference type="AlphaFoldDB" id="A0A6G1GA62"/>
<evidence type="ECO:0000256" key="5">
    <source>
        <dbReference type="ARBA" id="ARBA00022989"/>
    </source>
</evidence>
<comment type="subcellular location">
    <subcellularLocation>
        <location evidence="1">Membrane</location>
        <topology evidence="1">Multi-pass membrane protein</topology>
    </subcellularLocation>
</comment>
<dbReference type="InterPro" id="IPR005829">
    <property type="entry name" value="Sugar_transporter_CS"/>
</dbReference>
<dbReference type="GO" id="GO:0016020">
    <property type="term" value="C:membrane"/>
    <property type="evidence" value="ECO:0007669"/>
    <property type="project" value="UniProtKB-SubCell"/>
</dbReference>
<dbReference type="Gene3D" id="1.20.1250.20">
    <property type="entry name" value="MFS general substrate transporter like domains"/>
    <property type="match status" value="1"/>
</dbReference>